<dbReference type="InterPro" id="IPR006439">
    <property type="entry name" value="HAD-SF_hydro_IA"/>
</dbReference>
<dbReference type="InterPro" id="IPR023214">
    <property type="entry name" value="HAD_sf"/>
</dbReference>
<dbReference type="GO" id="GO:0003824">
    <property type="term" value="F:catalytic activity"/>
    <property type="evidence" value="ECO:0007669"/>
    <property type="project" value="UniProtKB-ARBA"/>
</dbReference>
<keyword evidence="3" id="KW-0479">Metal-binding</keyword>
<dbReference type="AlphaFoldDB" id="A0A1H5ERM0"/>
<proteinExistence type="inferred from homology"/>
<dbReference type="NCBIfam" id="TIGR01509">
    <property type="entry name" value="HAD-SF-IA-v3"/>
    <property type="match status" value="1"/>
</dbReference>
<dbReference type="SUPFAM" id="SSF56784">
    <property type="entry name" value="HAD-like"/>
    <property type="match status" value="1"/>
</dbReference>
<accession>A0A1H5ERM0</accession>
<dbReference type="Pfam" id="PF13419">
    <property type="entry name" value="HAD_2"/>
    <property type="match status" value="1"/>
</dbReference>
<gene>
    <name evidence="6" type="ORF">SAMN04488554_1108</name>
</gene>
<comment type="similarity">
    <text evidence="2">Belongs to the HAD-like hydrolase superfamily. CbbY/CbbZ/Gph/YieH family.</text>
</comment>
<keyword evidence="7" id="KW-1185">Reference proteome</keyword>
<dbReference type="RefSeq" id="WP_139177611.1">
    <property type="nucleotide sequence ID" value="NZ_FNTX01000001.1"/>
</dbReference>
<protein>
    <submittedName>
        <fullName evidence="6">Haloacid dehalogenase superfamily, subfamily IA, variant 3 with third motif having DD or ED</fullName>
    </submittedName>
</protein>
<evidence type="ECO:0000256" key="4">
    <source>
        <dbReference type="ARBA" id="ARBA00022842"/>
    </source>
</evidence>
<evidence type="ECO:0000313" key="6">
    <source>
        <dbReference type="EMBL" id="SED93729.1"/>
    </source>
</evidence>
<dbReference type="PANTHER" id="PTHR46193:SF18">
    <property type="entry name" value="HEXITOL PHOSPHATASE B"/>
    <property type="match status" value="1"/>
</dbReference>
<keyword evidence="5" id="KW-0119">Carbohydrate metabolism</keyword>
<dbReference type="SFLD" id="SFLDS00003">
    <property type="entry name" value="Haloacid_Dehalogenase"/>
    <property type="match status" value="1"/>
</dbReference>
<comment type="cofactor">
    <cofactor evidence="1">
        <name>Mg(2+)</name>
        <dbReference type="ChEBI" id="CHEBI:18420"/>
    </cofactor>
</comment>
<dbReference type="STRING" id="648782.SAMN04488554_1108"/>
<keyword evidence="4" id="KW-0460">Magnesium</keyword>
<dbReference type="PRINTS" id="PR00413">
    <property type="entry name" value="HADHALOGNASE"/>
</dbReference>
<dbReference type="OrthoDB" id="9797743at2"/>
<dbReference type="SFLD" id="SFLDG01129">
    <property type="entry name" value="C1.5:_HAD__Beta-PGM__Phosphata"/>
    <property type="match status" value="1"/>
</dbReference>
<name>A0A1H5ERM0_9MICO</name>
<evidence type="ECO:0000256" key="3">
    <source>
        <dbReference type="ARBA" id="ARBA00022723"/>
    </source>
</evidence>
<dbReference type="EMBL" id="FNTX01000001">
    <property type="protein sequence ID" value="SED93729.1"/>
    <property type="molecule type" value="Genomic_DNA"/>
</dbReference>
<evidence type="ECO:0000313" key="7">
    <source>
        <dbReference type="Proteomes" id="UP000199220"/>
    </source>
</evidence>
<dbReference type="Gene3D" id="1.10.150.240">
    <property type="entry name" value="Putative phosphatase, domain 2"/>
    <property type="match status" value="1"/>
</dbReference>
<dbReference type="InterPro" id="IPR041492">
    <property type="entry name" value="HAD_2"/>
</dbReference>
<dbReference type="InterPro" id="IPR051600">
    <property type="entry name" value="Beta-PGM-like"/>
</dbReference>
<dbReference type="PANTHER" id="PTHR46193">
    <property type="entry name" value="6-PHOSPHOGLUCONATE PHOSPHATASE"/>
    <property type="match status" value="1"/>
</dbReference>
<dbReference type="Proteomes" id="UP000199220">
    <property type="component" value="Unassembled WGS sequence"/>
</dbReference>
<reference evidence="7" key="1">
    <citation type="submission" date="2016-10" db="EMBL/GenBank/DDBJ databases">
        <authorList>
            <person name="Varghese N."/>
            <person name="Submissions S."/>
        </authorList>
    </citation>
    <scope>NUCLEOTIDE SEQUENCE [LARGE SCALE GENOMIC DNA]</scope>
    <source>
        <strain evidence="7">DSM 21368</strain>
    </source>
</reference>
<dbReference type="GO" id="GO:0046872">
    <property type="term" value="F:metal ion binding"/>
    <property type="evidence" value="ECO:0007669"/>
    <property type="project" value="UniProtKB-KW"/>
</dbReference>
<evidence type="ECO:0000256" key="1">
    <source>
        <dbReference type="ARBA" id="ARBA00001946"/>
    </source>
</evidence>
<organism evidence="6 7">
    <name type="scientific">Ruania alba</name>
    <dbReference type="NCBI Taxonomy" id="648782"/>
    <lineage>
        <taxon>Bacteria</taxon>
        <taxon>Bacillati</taxon>
        <taxon>Actinomycetota</taxon>
        <taxon>Actinomycetes</taxon>
        <taxon>Micrococcales</taxon>
        <taxon>Ruaniaceae</taxon>
        <taxon>Ruania</taxon>
    </lineage>
</organism>
<dbReference type="InterPro" id="IPR023198">
    <property type="entry name" value="PGP-like_dom2"/>
</dbReference>
<evidence type="ECO:0000256" key="2">
    <source>
        <dbReference type="ARBA" id="ARBA00006171"/>
    </source>
</evidence>
<dbReference type="InterPro" id="IPR036412">
    <property type="entry name" value="HAD-like_sf"/>
</dbReference>
<evidence type="ECO:0000256" key="5">
    <source>
        <dbReference type="ARBA" id="ARBA00023277"/>
    </source>
</evidence>
<sequence length="225" mass="23362">MTSPLPAGVLFDMDGTLVDTEPHWQAAQEALAASIGTTWTQADFEASIGRPMERWAEVLIARGVPGTLDQIIARAVAYVSDMMRAEMPWLPGAYELLEQLAADGIPCGLVTNNAGVNAALLADAAPAGSLQVLVSTDDVTSPKPHPEPYLTAIARLGIDPARSIAFEDSTSGATSAHEAGLGVWFINSHTADPGIPTARVIGSPAEVTVAEVRATLAGSHTAELA</sequence>
<dbReference type="CDD" id="cd07505">
    <property type="entry name" value="HAD_BPGM-like"/>
    <property type="match status" value="1"/>
</dbReference>
<dbReference type="Gene3D" id="3.40.50.1000">
    <property type="entry name" value="HAD superfamily/HAD-like"/>
    <property type="match status" value="1"/>
</dbReference>